<protein>
    <submittedName>
        <fullName evidence="4">Anamorsin homolog</fullName>
    </submittedName>
</protein>
<feature type="region of interest" description="Disordered" evidence="1">
    <location>
        <begin position="212"/>
        <end position="242"/>
    </location>
</feature>
<name>A0ABM0MMF9_SACKO</name>
<gene>
    <name evidence="4" type="primary">LOC102810429</name>
</gene>
<dbReference type="GeneID" id="102810429"/>
<dbReference type="InterPro" id="IPR049011">
    <property type="entry name" value="Anamorsin_N_metazoan"/>
</dbReference>
<organism evidence="3 4">
    <name type="scientific">Saccoglossus kowalevskii</name>
    <name type="common">Acorn worm</name>
    <dbReference type="NCBI Taxonomy" id="10224"/>
    <lineage>
        <taxon>Eukaryota</taxon>
        <taxon>Metazoa</taxon>
        <taxon>Hemichordata</taxon>
        <taxon>Enteropneusta</taxon>
        <taxon>Harrimaniidae</taxon>
        <taxon>Saccoglossus</taxon>
    </lineage>
</organism>
<accession>A0ABM0MMF9</accession>
<feature type="compositionally biased region" description="Basic and acidic residues" evidence="1">
    <location>
        <begin position="216"/>
        <end position="226"/>
    </location>
</feature>
<dbReference type="Gene3D" id="3.40.50.150">
    <property type="entry name" value="Vaccinia Virus protein VP39"/>
    <property type="match status" value="1"/>
</dbReference>
<dbReference type="SUPFAM" id="SSF53335">
    <property type="entry name" value="S-adenosyl-L-methionine-dependent methyltransferases"/>
    <property type="match status" value="1"/>
</dbReference>
<proteinExistence type="predicted"/>
<dbReference type="Proteomes" id="UP000694865">
    <property type="component" value="Unplaced"/>
</dbReference>
<dbReference type="PANTHER" id="PTHR13273">
    <property type="entry name" value="ANAMORSIN"/>
    <property type="match status" value="1"/>
</dbReference>
<evidence type="ECO:0000256" key="1">
    <source>
        <dbReference type="SAM" id="MobiDB-lite"/>
    </source>
</evidence>
<dbReference type="CDD" id="cd02440">
    <property type="entry name" value="AdoMet_MTases"/>
    <property type="match status" value="1"/>
</dbReference>
<sequence length="242" mass="25863">MFDTVSGGQKVLLLWSGSSPAVNLQDVVQQLNNKVGENGKVQLEHVDRLSLSNLQDSTFDVVLSGLLLPGIITHSADILATIAKVLKPNGILIVREPVTQSNDANTVVRTSAKLISSLKLSGFVDVAVAKSVDLDESVLSQIKASLKLSNEVNMVEVVSSKPGFEVGSSSQLSFAKKPKTEVNSSKATNVWTLSASDMADDDLDLVDEDDLLDEDDLKKPDPESLRADCGTGTGKKKACKNW</sequence>
<dbReference type="InterPro" id="IPR029063">
    <property type="entry name" value="SAM-dependent_MTases_sf"/>
</dbReference>
<dbReference type="RefSeq" id="XP_006821200.1">
    <property type="nucleotide sequence ID" value="XM_006821137.1"/>
</dbReference>
<dbReference type="PANTHER" id="PTHR13273:SF14">
    <property type="entry name" value="ANAMORSIN"/>
    <property type="match status" value="1"/>
</dbReference>
<evidence type="ECO:0000313" key="4">
    <source>
        <dbReference type="RefSeq" id="XP_006821200.1"/>
    </source>
</evidence>
<dbReference type="InterPro" id="IPR007785">
    <property type="entry name" value="Anamorsin"/>
</dbReference>
<evidence type="ECO:0000313" key="3">
    <source>
        <dbReference type="Proteomes" id="UP000694865"/>
    </source>
</evidence>
<keyword evidence="3" id="KW-1185">Reference proteome</keyword>
<reference evidence="4" key="1">
    <citation type="submission" date="2025-08" db="UniProtKB">
        <authorList>
            <consortium name="RefSeq"/>
        </authorList>
    </citation>
    <scope>IDENTIFICATION</scope>
    <source>
        <tissue evidence="4">Testes</tissue>
    </source>
</reference>
<dbReference type="Pfam" id="PF20922">
    <property type="entry name" value="Anamorsin_N"/>
    <property type="match status" value="1"/>
</dbReference>
<evidence type="ECO:0000259" key="2">
    <source>
        <dbReference type="Pfam" id="PF20922"/>
    </source>
</evidence>
<feature type="domain" description="Anamorsin N-terminal" evidence="2">
    <location>
        <begin position="8"/>
        <end position="169"/>
    </location>
</feature>